<dbReference type="GO" id="GO:0031464">
    <property type="term" value="C:Cul4A-RING E3 ubiquitin ligase complex"/>
    <property type="evidence" value="ECO:0007669"/>
    <property type="project" value="TreeGrafter"/>
</dbReference>
<feature type="transmembrane region" description="Helical" evidence="6">
    <location>
        <begin position="386"/>
        <end position="408"/>
    </location>
</feature>
<evidence type="ECO:0000313" key="7">
    <source>
        <dbReference type="EMBL" id="KAH0459361.1"/>
    </source>
</evidence>
<gene>
    <name evidence="7" type="ORF">IEQ34_012175</name>
</gene>
<feature type="transmembrane region" description="Helical" evidence="6">
    <location>
        <begin position="332"/>
        <end position="350"/>
    </location>
</feature>
<keyword evidence="5 6" id="KW-0472">Membrane</keyword>
<feature type="transmembrane region" description="Helical" evidence="6">
    <location>
        <begin position="116"/>
        <end position="145"/>
    </location>
</feature>
<comment type="subcellular location">
    <subcellularLocation>
        <location evidence="1">Membrane</location>
        <topology evidence="1">Multi-pass membrane protein</topology>
    </subcellularLocation>
</comment>
<feature type="transmembrane region" description="Helical" evidence="6">
    <location>
        <begin position="191"/>
        <end position="213"/>
    </location>
</feature>
<dbReference type="AlphaFoldDB" id="A0AAV7GRT0"/>
<proteinExistence type="inferred from homology"/>
<keyword evidence="3 6" id="KW-0812">Transmembrane</keyword>
<evidence type="ECO:0000256" key="5">
    <source>
        <dbReference type="ARBA" id="ARBA00023136"/>
    </source>
</evidence>
<evidence type="ECO:0000256" key="4">
    <source>
        <dbReference type="ARBA" id="ARBA00022989"/>
    </source>
</evidence>
<evidence type="ECO:0000256" key="6">
    <source>
        <dbReference type="SAM" id="Phobius"/>
    </source>
</evidence>
<comment type="similarity">
    <text evidence="2">Belongs to the 4-toluene sulfonate uptake permease (TSUP) (TC 2.A.102) family.</text>
</comment>
<dbReference type="GO" id="GO:0016567">
    <property type="term" value="P:protein ubiquitination"/>
    <property type="evidence" value="ECO:0007669"/>
    <property type="project" value="TreeGrafter"/>
</dbReference>
<feature type="transmembrane region" description="Helical" evidence="6">
    <location>
        <begin position="29"/>
        <end position="51"/>
    </location>
</feature>
<keyword evidence="8" id="KW-1185">Reference proteome</keyword>
<feature type="transmembrane region" description="Helical" evidence="6">
    <location>
        <begin position="71"/>
        <end position="95"/>
    </location>
</feature>
<dbReference type="Pfam" id="PF01925">
    <property type="entry name" value="TauE"/>
    <property type="match status" value="2"/>
</dbReference>
<organism evidence="7 8">
    <name type="scientific">Dendrobium chrysotoxum</name>
    <name type="common">Orchid</name>
    <dbReference type="NCBI Taxonomy" id="161865"/>
    <lineage>
        <taxon>Eukaryota</taxon>
        <taxon>Viridiplantae</taxon>
        <taxon>Streptophyta</taxon>
        <taxon>Embryophyta</taxon>
        <taxon>Tracheophyta</taxon>
        <taxon>Spermatophyta</taxon>
        <taxon>Magnoliopsida</taxon>
        <taxon>Liliopsida</taxon>
        <taxon>Asparagales</taxon>
        <taxon>Orchidaceae</taxon>
        <taxon>Epidendroideae</taxon>
        <taxon>Malaxideae</taxon>
        <taxon>Dendrobiinae</taxon>
        <taxon>Dendrobium</taxon>
    </lineage>
</organism>
<feature type="transmembrane region" description="Helical" evidence="6">
    <location>
        <begin position="288"/>
        <end position="312"/>
    </location>
</feature>
<feature type="transmembrane region" description="Helical" evidence="6">
    <location>
        <begin position="234"/>
        <end position="258"/>
    </location>
</feature>
<dbReference type="PANTHER" id="PTHR14255">
    <property type="entry name" value="CEREBLON"/>
    <property type="match status" value="1"/>
</dbReference>
<dbReference type="GO" id="GO:0016020">
    <property type="term" value="C:membrane"/>
    <property type="evidence" value="ECO:0007669"/>
    <property type="project" value="UniProtKB-SubCell"/>
</dbReference>
<protein>
    <recommendedName>
        <fullName evidence="9">Sulfite exporter TauE/SafE family protein</fullName>
    </recommendedName>
</protein>
<sequence>MSPSQLPRLLNYLYQLRKNTQAAHDSNSLFLHITSYILCFIAASISSAGGVGGGSLYLPILNLIAGMDLKASAAVSSFMVTAGSVSNVLCNLFFFNKNSSSQSIIDYDIALLSEPSMLLGVSIGVVCNVMFPEWLITALFAIFLACSTFKICGAGCKCWKEESDHVVEEFTCGRLEAVEEPLLRGKEEERIPWRSMMILLMIWITFSVLHLLAGSKDGKAIILQSMIHIRPCRVAYWLITLFQVPLAVVFTLFILYGIRRSSNHQIPDQQNDELGAETHKRVKDLPVLVFPLAALLSGIMGGLFGIGGGLLINPVLLQIGVPPQVTAGTTSFMVLFSSSMSLVQFLILGVRDIDQALIFSALCFIASIVGLVIIQRAIERSGRASLIVFSVSTVMALSTISITCFGAIDVWRDYTRGKNMGTQSE</sequence>
<reference evidence="7 8" key="1">
    <citation type="journal article" date="2021" name="Hortic Res">
        <title>Chromosome-scale assembly of the Dendrobium chrysotoxum genome enhances the understanding of orchid evolution.</title>
        <authorList>
            <person name="Zhang Y."/>
            <person name="Zhang G.Q."/>
            <person name="Zhang D."/>
            <person name="Liu X.D."/>
            <person name="Xu X.Y."/>
            <person name="Sun W.H."/>
            <person name="Yu X."/>
            <person name="Zhu X."/>
            <person name="Wang Z.W."/>
            <person name="Zhao X."/>
            <person name="Zhong W.Y."/>
            <person name="Chen H."/>
            <person name="Yin W.L."/>
            <person name="Huang T."/>
            <person name="Niu S.C."/>
            <person name="Liu Z.J."/>
        </authorList>
    </citation>
    <scope>NUCLEOTIDE SEQUENCE [LARGE SCALE GENOMIC DNA]</scope>
    <source>
        <strain evidence="7">Lindl</strain>
    </source>
</reference>
<dbReference type="Proteomes" id="UP000775213">
    <property type="component" value="Unassembled WGS sequence"/>
</dbReference>
<feature type="transmembrane region" description="Helical" evidence="6">
    <location>
        <begin position="356"/>
        <end position="374"/>
    </location>
</feature>
<dbReference type="InterPro" id="IPR002781">
    <property type="entry name" value="TM_pro_TauE-like"/>
</dbReference>
<evidence type="ECO:0000313" key="8">
    <source>
        <dbReference type="Proteomes" id="UP000775213"/>
    </source>
</evidence>
<comment type="caution">
    <text evidence="7">The sequence shown here is derived from an EMBL/GenBank/DDBJ whole genome shotgun (WGS) entry which is preliminary data.</text>
</comment>
<accession>A0AAV7GRT0</accession>
<evidence type="ECO:0000256" key="1">
    <source>
        <dbReference type="ARBA" id="ARBA00004141"/>
    </source>
</evidence>
<evidence type="ECO:0008006" key="9">
    <source>
        <dbReference type="Google" id="ProtNLM"/>
    </source>
</evidence>
<name>A0AAV7GRT0_DENCH</name>
<evidence type="ECO:0000256" key="3">
    <source>
        <dbReference type="ARBA" id="ARBA00022692"/>
    </source>
</evidence>
<dbReference type="EMBL" id="JAGFBR010000011">
    <property type="protein sequence ID" value="KAH0459361.1"/>
    <property type="molecule type" value="Genomic_DNA"/>
</dbReference>
<evidence type="ECO:0000256" key="2">
    <source>
        <dbReference type="ARBA" id="ARBA00009142"/>
    </source>
</evidence>
<keyword evidence="4 6" id="KW-1133">Transmembrane helix</keyword>
<dbReference type="PANTHER" id="PTHR14255:SF3">
    <property type="entry name" value="SULFITE EXPORTER TAUE_SAFE FAMILY PROTEIN 5-RELATED"/>
    <property type="match status" value="1"/>
</dbReference>